<dbReference type="Proteomes" id="UP000789702">
    <property type="component" value="Unassembled WGS sequence"/>
</dbReference>
<dbReference type="EMBL" id="CAJVPU010022717">
    <property type="protein sequence ID" value="CAG8686485.1"/>
    <property type="molecule type" value="Genomic_DNA"/>
</dbReference>
<organism evidence="1 2">
    <name type="scientific">Dentiscutata heterogama</name>
    <dbReference type="NCBI Taxonomy" id="1316150"/>
    <lineage>
        <taxon>Eukaryota</taxon>
        <taxon>Fungi</taxon>
        <taxon>Fungi incertae sedis</taxon>
        <taxon>Mucoromycota</taxon>
        <taxon>Glomeromycotina</taxon>
        <taxon>Glomeromycetes</taxon>
        <taxon>Diversisporales</taxon>
        <taxon>Gigasporaceae</taxon>
        <taxon>Dentiscutata</taxon>
    </lineage>
</organism>
<feature type="non-terminal residue" evidence="1">
    <location>
        <position position="1"/>
    </location>
</feature>
<sequence length="55" mass="6218">TALLYAHRSARISISTLADVGKYVVEVAKNHEKFETIVRISSITLTLSELLKKFR</sequence>
<protein>
    <submittedName>
        <fullName evidence="1">12016_t:CDS:1</fullName>
    </submittedName>
</protein>
<accession>A0ACA9P781</accession>
<keyword evidence="2" id="KW-1185">Reference proteome</keyword>
<reference evidence="1" key="1">
    <citation type="submission" date="2021-06" db="EMBL/GenBank/DDBJ databases">
        <authorList>
            <person name="Kallberg Y."/>
            <person name="Tangrot J."/>
            <person name="Rosling A."/>
        </authorList>
    </citation>
    <scope>NUCLEOTIDE SEQUENCE</scope>
    <source>
        <strain evidence="1">IL203A</strain>
    </source>
</reference>
<gene>
    <name evidence="1" type="ORF">DHETER_LOCUS10958</name>
</gene>
<evidence type="ECO:0000313" key="1">
    <source>
        <dbReference type="EMBL" id="CAG8686485.1"/>
    </source>
</evidence>
<comment type="caution">
    <text evidence="1">The sequence shown here is derived from an EMBL/GenBank/DDBJ whole genome shotgun (WGS) entry which is preliminary data.</text>
</comment>
<name>A0ACA9P781_9GLOM</name>
<evidence type="ECO:0000313" key="2">
    <source>
        <dbReference type="Proteomes" id="UP000789702"/>
    </source>
</evidence>
<proteinExistence type="predicted"/>